<dbReference type="AlphaFoldDB" id="A0A1X6YL77"/>
<reference evidence="2 3" key="1">
    <citation type="submission" date="2017-03" db="EMBL/GenBank/DDBJ databases">
        <authorList>
            <person name="Afonso C.L."/>
            <person name="Miller P.J."/>
            <person name="Scott M.A."/>
            <person name="Spackman E."/>
            <person name="Goraichik I."/>
            <person name="Dimitrov K.M."/>
            <person name="Suarez D.L."/>
            <person name="Swayne D.E."/>
        </authorList>
    </citation>
    <scope>NUCLEOTIDE SEQUENCE [LARGE SCALE GENOMIC DNA]</scope>
    <source>
        <strain evidence="2 3">CECT 7751</strain>
    </source>
</reference>
<evidence type="ECO:0000313" key="2">
    <source>
        <dbReference type="EMBL" id="SLN24083.1"/>
    </source>
</evidence>
<keyword evidence="2" id="KW-0378">Hydrolase</keyword>
<gene>
    <name evidence="2" type="primary">pncC</name>
    <name evidence="2" type="ORF">PSM7751_00801</name>
</gene>
<protein>
    <submittedName>
        <fullName evidence="2">Nicotinamide-nucleotide amidohydrolase PncC</fullName>
        <ecNumber evidence="2">3.5.1.42</ecNumber>
    </submittedName>
</protein>
<dbReference type="EC" id="3.5.1.42" evidence="2"/>
<dbReference type="InterPro" id="IPR036653">
    <property type="entry name" value="CinA-like_C"/>
</dbReference>
<keyword evidence="3" id="KW-1185">Reference proteome</keyword>
<dbReference type="InterPro" id="IPR008136">
    <property type="entry name" value="CinA_C"/>
</dbReference>
<dbReference type="NCBIfam" id="TIGR00199">
    <property type="entry name" value="PncC_domain"/>
    <property type="match status" value="1"/>
</dbReference>
<evidence type="ECO:0000259" key="1">
    <source>
        <dbReference type="Pfam" id="PF02464"/>
    </source>
</evidence>
<dbReference type="Proteomes" id="UP000193963">
    <property type="component" value="Unassembled WGS sequence"/>
</dbReference>
<organism evidence="2 3">
    <name type="scientific">Pseudooceanicola marinus</name>
    <dbReference type="NCBI Taxonomy" id="396013"/>
    <lineage>
        <taxon>Bacteria</taxon>
        <taxon>Pseudomonadati</taxon>
        <taxon>Pseudomonadota</taxon>
        <taxon>Alphaproteobacteria</taxon>
        <taxon>Rhodobacterales</taxon>
        <taxon>Paracoccaceae</taxon>
        <taxon>Pseudooceanicola</taxon>
    </lineage>
</organism>
<dbReference type="Pfam" id="PF02464">
    <property type="entry name" value="CinA"/>
    <property type="match status" value="1"/>
</dbReference>
<proteinExistence type="predicted"/>
<name>A0A1X6YL77_9RHOB</name>
<dbReference type="Gene3D" id="3.90.950.20">
    <property type="entry name" value="CinA-like"/>
    <property type="match status" value="1"/>
</dbReference>
<evidence type="ECO:0000313" key="3">
    <source>
        <dbReference type="Proteomes" id="UP000193963"/>
    </source>
</evidence>
<accession>A0A1X6YL77</accession>
<dbReference type="RefSeq" id="WP_085886724.1">
    <property type="nucleotide sequence ID" value="NZ_FWFN01000002.1"/>
</dbReference>
<dbReference type="GO" id="GO:0019159">
    <property type="term" value="F:nicotinamide-nucleotide amidase activity"/>
    <property type="evidence" value="ECO:0007669"/>
    <property type="project" value="UniProtKB-EC"/>
</dbReference>
<dbReference type="OrthoDB" id="9801454at2"/>
<sequence length="161" mass="16449">MSRDLAIRVLDACRAAELKLATAESCTGGMIAAALTDIAGSSDVVEGGVVSYSVAVKRKILGVSAQTLDDFGVVSEEVAQEMAEGAWSHLGADLGVATTGVAGPGPSGDDPEGRVCFAVSGPVYTRTETVNFGAIGRDAVRAMATAHALHMLLDTVEQLAR</sequence>
<dbReference type="EMBL" id="FWFN01000002">
    <property type="protein sequence ID" value="SLN24083.1"/>
    <property type="molecule type" value="Genomic_DNA"/>
</dbReference>
<dbReference type="SUPFAM" id="SSF142433">
    <property type="entry name" value="CinA-like"/>
    <property type="match status" value="1"/>
</dbReference>
<feature type="domain" description="CinA C-terminal" evidence="1">
    <location>
        <begin position="5"/>
        <end position="155"/>
    </location>
</feature>